<evidence type="ECO:0000313" key="3">
    <source>
        <dbReference type="Proteomes" id="UP001221757"/>
    </source>
</evidence>
<dbReference type="AlphaFoldDB" id="A0AAD7G5I5"/>
<dbReference type="InterPro" id="IPR027417">
    <property type="entry name" value="P-loop_NTPase"/>
</dbReference>
<gene>
    <name evidence="2" type="ORF">B0H17DRAFT_353274</name>
</gene>
<organism evidence="2 3">
    <name type="scientific">Mycena rosella</name>
    <name type="common">Pink bonnet</name>
    <name type="synonym">Agaricus rosellus</name>
    <dbReference type="NCBI Taxonomy" id="1033263"/>
    <lineage>
        <taxon>Eukaryota</taxon>
        <taxon>Fungi</taxon>
        <taxon>Dikarya</taxon>
        <taxon>Basidiomycota</taxon>
        <taxon>Agaricomycotina</taxon>
        <taxon>Agaricomycetes</taxon>
        <taxon>Agaricomycetidae</taxon>
        <taxon>Agaricales</taxon>
        <taxon>Marasmiineae</taxon>
        <taxon>Mycenaceae</taxon>
        <taxon>Mycena</taxon>
    </lineage>
</organism>
<proteinExistence type="predicted"/>
<dbReference type="InterPro" id="IPR027351">
    <property type="entry name" value="(+)RNA_virus_helicase_core_dom"/>
</dbReference>
<protein>
    <recommendedName>
        <fullName evidence="1">(+)RNA virus helicase C-terminal domain-containing protein</fullName>
    </recommendedName>
</protein>
<comment type="caution">
    <text evidence="2">The sequence shown here is derived from an EMBL/GenBank/DDBJ whole genome shotgun (WGS) entry which is preliminary data.</text>
</comment>
<evidence type="ECO:0000259" key="1">
    <source>
        <dbReference type="Pfam" id="PF01443"/>
    </source>
</evidence>
<reference evidence="2" key="1">
    <citation type="submission" date="2023-03" db="EMBL/GenBank/DDBJ databases">
        <title>Massive genome expansion in bonnet fungi (Mycena s.s.) driven by repeated elements and novel gene families across ecological guilds.</title>
        <authorList>
            <consortium name="Lawrence Berkeley National Laboratory"/>
            <person name="Harder C.B."/>
            <person name="Miyauchi S."/>
            <person name="Viragh M."/>
            <person name="Kuo A."/>
            <person name="Thoen E."/>
            <person name="Andreopoulos B."/>
            <person name="Lu D."/>
            <person name="Skrede I."/>
            <person name="Drula E."/>
            <person name="Henrissat B."/>
            <person name="Morin E."/>
            <person name="Kohler A."/>
            <person name="Barry K."/>
            <person name="LaButti K."/>
            <person name="Morin E."/>
            <person name="Salamov A."/>
            <person name="Lipzen A."/>
            <person name="Mereny Z."/>
            <person name="Hegedus B."/>
            <person name="Baldrian P."/>
            <person name="Stursova M."/>
            <person name="Weitz H."/>
            <person name="Taylor A."/>
            <person name="Grigoriev I.V."/>
            <person name="Nagy L.G."/>
            <person name="Martin F."/>
            <person name="Kauserud H."/>
        </authorList>
    </citation>
    <scope>NUCLEOTIDE SEQUENCE</scope>
    <source>
        <strain evidence="2">CBHHK067</strain>
    </source>
</reference>
<dbReference type="Pfam" id="PF01443">
    <property type="entry name" value="Viral_helicase1"/>
    <property type="match status" value="1"/>
</dbReference>
<dbReference type="Proteomes" id="UP001221757">
    <property type="component" value="Unassembled WGS sequence"/>
</dbReference>
<dbReference type="SUPFAM" id="SSF52540">
    <property type="entry name" value="P-loop containing nucleoside triphosphate hydrolases"/>
    <property type="match status" value="1"/>
</dbReference>
<feature type="domain" description="(+)RNA virus helicase C-terminal" evidence="1">
    <location>
        <begin position="16"/>
        <end position="86"/>
    </location>
</feature>
<name>A0AAD7G5I5_MYCRO</name>
<accession>A0AAD7G5I5</accession>
<evidence type="ECO:0000313" key="2">
    <source>
        <dbReference type="EMBL" id="KAJ7657977.1"/>
    </source>
</evidence>
<dbReference type="GO" id="GO:0005524">
    <property type="term" value="F:ATP binding"/>
    <property type="evidence" value="ECO:0007669"/>
    <property type="project" value="InterPro"/>
</dbReference>
<sequence length="532" mass="60712">MQAILDQLHGSSLVQVRGTPGSGKTTLMHHLNNFILDQYPEATIVRFWSWEKPSALIPYNDSTRTIQRFETQQTPGGALKWDELTSPALSRTYLLFDDAQNTNFDHFLWGELFKTVPSNVHILLLCSYGSTWKYDPTDPNSVHGTLFEIPPTQLVGLRPTPQVKHHLLFSQKDYNQIILHRSHSSSNHHISLNQALHDRIFSACEGHIGAMSAYLGIVYAAAVTMKVETGATFSEEEFDSHQQSPYIFHQTFSNSHHTFTRGLPRPMDLIRKPDLVDALQMLLATGQLVFFNTSSTDVFLVAVTEAHLRGWVNMEKTMLPGRGLMTVATFPSSLHRAHISWMLADPHQLPDHLQTISLDGYVTLVVERFSVAALSRQDIYVPGSGPGSGVTNLGEAHWQNEFYRAALTIFPGVVMWPEYDSNRPGRIDFFVPARKWGIELLRDEHDIKEHNDRFSPGGRYHMWLQSAQIVDWIVVDFRTTNIEKSQPLMPNLVHYVFTKDFRRWDKFNNMLERITQGASLTTSTLRDLQYRL</sequence>
<dbReference type="EMBL" id="JARKIE010000285">
    <property type="protein sequence ID" value="KAJ7657977.1"/>
    <property type="molecule type" value="Genomic_DNA"/>
</dbReference>
<keyword evidence="3" id="KW-1185">Reference proteome</keyword>